<dbReference type="AlphaFoldDB" id="A0A2T1F7K0"/>
<name>A0A2T1F7K0_9CYAN</name>
<dbReference type="RefSeq" id="WP_106312750.1">
    <property type="nucleotide sequence ID" value="NZ_PVWO01000660.1"/>
</dbReference>
<dbReference type="EMBL" id="PVWO01000660">
    <property type="protein sequence ID" value="PSB40888.1"/>
    <property type="molecule type" value="Genomic_DNA"/>
</dbReference>
<dbReference type="Proteomes" id="UP000238937">
    <property type="component" value="Unassembled WGS sequence"/>
</dbReference>
<evidence type="ECO:0000313" key="2">
    <source>
        <dbReference type="Proteomes" id="UP000238937"/>
    </source>
</evidence>
<proteinExistence type="predicted"/>
<evidence type="ECO:0000313" key="1">
    <source>
        <dbReference type="EMBL" id="PSB40888.1"/>
    </source>
</evidence>
<accession>A0A2T1F7K0</accession>
<protein>
    <submittedName>
        <fullName evidence="1">Uncharacterized protein</fullName>
    </submittedName>
</protein>
<organism evidence="1 2">
    <name type="scientific">Chamaesiphon polymorphus CCALA 037</name>
    <dbReference type="NCBI Taxonomy" id="2107692"/>
    <lineage>
        <taxon>Bacteria</taxon>
        <taxon>Bacillati</taxon>
        <taxon>Cyanobacteriota</taxon>
        <taxon>Cyanophyceae</taxon>
        <taxon>Gomontiellales</taxon>
        <taxon>Chamaesiphonaceae</taxon>
        <taxon>Chamaesiphon</taxon>
    </lineage>
</organism>
<reference evidence="1 2" key="1">
    <citation type="submission" date="2018-03" db="EMBL/GenBank/DDBJ databases">
        <title>The ancient ancestry and fast evolution of plastids.</title>
        <authorList>
            <person name="Moore K.R."/>
            <person name="Magnabosco C."/>
            <person name="Momper L."/>
            <person name="Gold D.A."/>
            <person name="Bosak T."/>
            <person name="Fournier G.P."/>
        </authorList>
    </citation>
    <scope>NUCLEOTIDE SEQUENCE [LARGE SCALE GENOMIC DNA]</scope>
    <source>
        <strain evidence="1 2">CCALA 037</strain>
    </source>
</reference>
<keyword evidence="2" id="KW-1185">Reference proteome</keyword>
<sequence>MSQITLTDNAQKVIDWSKSFTSSSKNDYDPLARELLAILFVVDLKSFWLHTRLNKYMGHGAIIRAKILKLVDKLDPQLRAKTDLARQQEQRQETRDSFVPLIDVAKIYKQDIFGVKGSFVTELRNAARFAPNMQSKEQEFRDYNERLTAIWHELVSFPDEILCPTNNGMTFNFSEDDFKAIERYIDSLS</sequence>
<gene>
    <name evidence="1" type="ORF">C7B77_27895</name>
</gene>
<comment type="caution">
    <text evidence="1">The sequence shown here is derived from an EMBL/GenBank/DDBJ whole genome shotgun (WGS) entry which is preliminary data.</text>
</comment>